<dbReference type="InterPro" id="IPR000182">
    <property type="entry name" value="GNAT_dom"/>
</dbReference>
<comment type="caution">
    <text evidence="4">The sequence shown here is derived from an EMBL/GenBank/DDBJ whole genome shotgun (WGS) entry which is preliminary data.</text>
</comment>
<dbReference type="CDD" id="cd04301">
    <property type="entry name" value="NAT_SF"/>
    <property type="match status" value="1"/>
</dbReference>
<keyword evidence="2 4" id="KW-0012">Acyltransferase</keyword>
<dbReference type="InterPro" id="IPR016181">
    <property type="entry name" value="Acyl_CoA_acyltransferase"/>
</dbReference>
<evidence type="ECO:0000313" key="4">
    <source>
        <dbReference type="EMBL" id="MFC6705477.1"/>
    </source>
</evidence>
<accession>A0ABW2AF85</accession>
<keyword evidence="1 4" id="KW-0808">Transferase</keyword>
<dbReference type="EC" id="2.3.-.-" evidence="4"/>
<sequence length="150" mass="16272">MEIRRAVVGDVAELARLLWRHAAPEEQAAQSVEKFRVDLAAWWEAHMHSHLAFVATNDGVHLVGMAWLALLPRIPRPGRSTRQSADIQSVFVMPEHRGAGIGSALVEAATAHAFATGAGRVTVSSSRRAVPVYQRSGFSASPQLLERSAD</sequence>
<dbReference type="Proteomes" id="UP001596298">
    <property type="component" value="Unassembled WGS sequence"/>
</dbReference>
<dbReference type="PROSITE" id="PS51186">
    <property type="entry name" value="GNAT"/>
    <property type="match status" value="1"/>
</dbReference>
<keyword evidence="5" id="KW-1185">Reference proteome</keyword>
<dbReference type="EMBL" id="JBHSWH010000001">
    <property type="protein sequence ID" value="MFC6705477.1"/>
    <property type="molecule type" value="Genomic_DNA"/>
</dbReference>
<evidence type="ECO:0000259" key="3">
    <source>
        <dbReference type="PROSITE" id="PS51186"/>
    </source>
</evidence>
<evidence type="ECO:0000256" key="2">
    <source>
        <dbReference type="ARBA" id="ARBA00023315"/>
    </source>
</evidence>
<dbReference type="GO" id="GO:0016746">
    <property type="term" value="F:acyltransferase activity"/>
    <property type="evidence" value="ECO:0007669"/>
    <property type="project" value="UniProtKB-KW"/>
</dbReference>
<dbReference type="PANTHER" id="PTHR43877">
    <property type="entry name" value="AMINOALKYLPHOSPHONATE N-ACETYLTRANSFERASE-RELATED-RELATED"/>
    <property type="match status" value="1"/>
</dbReference>
<dbReference type="Gene3D" id="3.40.630.30">
    <property type="match status" value="1"/>
</dbReference>
<dbReference type="RefSeq" id="WP_382400647.1">
    <property type="nucleotide sequence ID" value="NZ_JBHSWH010000001.1"/>
</dbReference>
<organism evidence="4 5">
    <name type="scientific">Flexivirga alba</name>
    <dbReference type="NCBI Taxonomy" id="702742"/>
    <lineage>
        <taxon>Bacteria</taxon>
        <taxon>Bacillati</taxon>
        <taxon>Actinomycetota</taxon>
        <taxon>Actinomycetes</taxon>
        <taxon>Micrococcales</taxon>
        <taxon>Dermacoccaceae</taxon>
        <taxon>Flexivirga</taxon>
    </lineage>
</organism>
<dbReference type="SUPFAM" id="SSF55729">
    <property type="entry name" value="Acyl-CoA N-acyltransferases (Nat)"/>
    <property type="match status" value="1"/>
</dbReference>
<evidence type="ECO:0000256" key="1">
    <source>
        <dbReference type="ARBA" id="ARBA00022679"/>
    </source>
</evidence>
<reference evidence="5" key="1">
    <citation type="journal article" date="2019" name="Int. J. Syst. Evol. Microbiol.">
        <title>The Global Catalogue of Microorganisms (GCM) 10K type strain sequencing project: providing services to taxonomists for standard genome sequencing and annotation.</title>
        <authorList>
            <consortium name="The Broad Institute Genomics Platform"/>
            <consortium name="The Broad Institute Genome Sequencing Center for Infectious Disease"/>
            <person name="Wu L."/>
            <person name="Ma J."/>
        </authorList>
    </citation>
    <scope>NUCLEOTIDE SEQUENCE [LARGE SCALE GENOMIC DNA]</scope>
    <source>
        <strain evidence="5">CCUG 58127</strain>
    </source>
</reference>
<gene>
    <name evidence="4" type="ORF">ACFQDH_09405</name>
</gene>
<dbReference type="InterPro" id="IPR050832">
    <property type="entry name" value="Bact_Acetyltransf"/>
</dbReference>
<proteinExistence type="predicted"/>
<evidence type="ECO:0000313" key="5">
    <source>
        <dbReference type="Proteomes" id="UP001596298"/>
    </source>
</evidence>
<protein>
    <submittedName>
        <fullName evidence="4">GNAT family N-acetyltransferase</fullName>
        <ecNumber evidence="4">2.3.-.-</ecNumber>
    </submittedName>
</protein>
<name>A0ABW2AF85_9MICO</name>
<dbReference type="Pfam" id="PF00583">
    <property type="entry name" value="Acetyltransf_1"/>
    <property type="match status" value="1"/>
</dbReference>
<feature type="domain" description="N-acetyltransferase" evidence="3">
    <location>
        <begin position="1"/>
        <end position="150"/>
    </location>
</feature>